<evidence type="ECO:0000259" key="1">
    <source>
        <dbReference type="Pfam" id="PF00534"/>
    </source>
</evidence>
<dbReference type="Gene3D" id="3.40.50.2000">
    <property type="entry name" value="Glycogen Phosphorylase B"/>
    <property type="match status" value="1"/>
</dbReference>
<accession>A0A258FLD9</accession>
<dbReference type="EMBL" id="NCEB01000016">
    <property type="protein sequence ID" value="OYX33400.1"/>
    <property type="molecule type" value="Genomic_DNA"/>
</dbReference>
<dbReference type="CDD" id="cd03801">
    <property type="entry name" value="GT4_PimA-like"/>
    <property type="match status" value="1"/>
</dbReference>
<comment type="caution">
    <text evidence="2">The sequence shown here is derived from an EMBL/GenBank/DDBJ whole genome shotgun (WGS) entry which is preliminary data.</text>
</comment>
<dbReference type="Proteomes" id="UP000215595">
    <property type="component" value="Unassembled WGS sequence"/>
</dbReference>
<evidence type="ECO:0000313" key="3">
    <source>
        <dbReference type="Proteomes" id="UP000215595"/>
    </source>
</evidence>
<keyword evidence="2" id="KW-0808">Transferase</keyword>
<gene>
    <name evidence="2" type="ORF">B7Z01_08675</name>
</gene>
<dbReference type="AlphaFoldDB" id="A0A258FLD9"/>
<sequence length="553" mass="60062">MKRLGIYHPAGRAGRGANVFGMQVANVELFQAVARYGGLDRLDVLTHVDVTGDQIRPGLLGPEGGTVDIQATLILNQARARDAGAVLRGGPRIDELAWVRRFVVGETAYSLMGLIHTIAPPAMRQEIAMASIGPTHPWDAVICTSPSIQSAMVRMFDDWEAYLADRFGGAAPPRPQLPLLPLGVYGEVFAAAADRPAVRGARRAALGVGPDDVVVLWVGRLSFFEKAFPQPMFRAVQDAARATGARVHFAMVGWFPGGAEDEARYREAAAAYAPDVDLHLLDGNDAALVREMWAASDIFVSLVDNIQETFGITPLEAMAAGLPVVVSDWDGYRYTVRDGVEGALIPTLGAPAHDLLQETATSHALAITSYQSYVGTIAQHTAVHVGRAAESIAALIRSPDLRRRQGEAGRRRIRDTFDWRVVAPQYVALSEELAGIRRVAPERPRRPHPVKGDPFKDFSGFATHVLGLDDRLALASGAAVTDLERSSTLWLDQFASKRRGTAEEELRLLTLIARSDGIAVRAVLEDFAVPRRKRIMLSLMWMAKAGILDWGPP</sequence>
<feature type="domain" description="Glycosyl transferase family 1" evidence="1">
    <location>
        <begin position="203"/>
        <end position="346"/>
    </location>
</feature>
<dbReference type="Pfam" id="PF00534">
    <property type="entry name" value="Glycos_transf_1"/>
    <property type="match status" value="1"/>
</dbReference>
<dbReference type="GO" id="GO:0016757">
    <property type="term" value="F:glycosyltransferase activity"/>
    <property type="evidence" value="ECO:0007669"/>
    <property type="project" value="InterPro"/>
</dbReference>
<organism evidence="2 3">
    <name type="scientific">Brevundimonas subvibrioides</name>
    <dbReference type="NCBI Taxonomy" id="74313"/>
    <lineage>
        <taxon>Bacteria</taxon>
        <taxon>Pseudomonadati</taxon>
        <taxon>Pseudomonadota</taxon>
        <taxon>Alphaproteobacteria</taxon>
        <taxon>Caulobacterales</taxon>
        <taxon>Caulobacteraceae</taxon>
        <taxon>Brevundimonas</taxon>
    </lineage>
</organism>
<dbReference type="PANTHER" id="PTHR12526">
    <property type="entry name" value="GLYCOSYLTRANSFERASE"/>
    <property type="match status" value="1"/>
</dbReference>
<proteinExistence type="predicted"/>
<dbReference type="SUPFAM" id="SSF53756">
    <property type="entry name" value="UDP-Glycosyltransferase/glycogen phosphorylase"/>
    <property type="match status" value="1"/>
</dbReference>
<name>A0A258FLD9_9CAUL</name>
<protein>
    <submittedName>
        <fullName evidence="2">Glycosyl transferase family 1</fullName>
    </submittedName>
</protein>
<reference evidence="2 3" key="1">
    <citation type="submission" date="2017-03" db="EMBL/GenBank/DDBJ databases">
        <title>Lifting the veil on microbial sulfur biogeochemistry in mining wastewaters.</title>
        <authorList>
            <person name="Kantor R.S."/>
            <person name="Colenbrander Nelson T."/>
            <person name="Marshall S."/>
            <person name="Bennett D."/>
            <person name="Apte S."/>
            <person name="Camacho D."/>
            <person name="Thomas B.C."/>
            <person name="Warren L.A."/>
            <person name="Banfield J.F."/>
        </authorList>
    </citation>
    <scope>NUCLEOTIDE SEQUENCE [LARGE SCALE GENOMIC DNA]</scope>
    <source>
        <strain evidence="2">32-69-9</strain>
    </source>
</reference>
<dbReference type="InterPro" id="IPR001296">
    <property type="entry name" value="Glyco_trans_1"/>
</dbReference>
<evidence type="ECO:0000313" key="2">
    <source>
        <dbReference type="EMBL" id="OYX33400.1"/>
    </source>
</evidence>